<dbReference type="EMBL" id="CM044705">
    <property type="protein sequence ID" value="KAI5665218.1"/>
    <property type="molecule type" value="Genomic_DNA"/>
</dbReference>
<gene>
    <name evidence="1" type="ORF">M9H77_24541</name>
</gene>
<sequence>MRFRKGSKVEVLSKQEVPAASWRCAEIICGNGHNYTVRYNVAVVGEPAVERVSRDLIRPCPTPIQIFENLIPGDVVEILHDFSWKMATVTKVLRGNFFMVRLVGYSNEFRVSKIDIRLRQSWINGKWILVGKGSGSCDDQKYNKQSSIICYQTSGSQVKGRKPTIDSHEAKDYLSNQNNPNFQESCIVPPRTLKRGPPYCYSQDRTHEGLKKFRAIEKDGRCQRVTAVDLSSLPEKIDDYVYTRKLLGETNRYSPLGNGVMHLSEMNERRRTSHAMRNSCMRILDHDDADTSSVGSCSVANNHWEWPCRILPCPNEVADDHSSDAESTCQMYNEATNCIVPTEEELAAEIHRLELHAYRCTMEALHASGPLSWDQESLITNLRISLHISNDEHLMELRNLISNASSIPTR</sequence>
<accession>A0ACC0AW41</accession>
<protein>
    <submittedName>
        <fullName evidence="1">Uncharacterized protein</fullName>
    </submittedName>
</protein>
<proteinExistence type="predicted"/>
<reference evidence="2" key="1">
    <citation type="journal article" date="2023" name="Nat. Plants">
        <title>Single-cell RNA sequencing provides a high-resolution roadmap for understanding the multicellular compartmentation of specialized metabolism.</title>
        <authorList>
            <person name="Sun S."/>
            <person name="Shen X."/>
            <person name="Li Y."/>
            <person name="Li Y."/>
            <person name="Wang S."/>
            <person name="Li R."/>
            <person name="Zhang H."/>
            <person name="Shen G."/>
            <person name="Guo B."/>
            <person name="Wei J."/>
            <person name="Xu J."/>
            <person name="St-Pierre B."/>
            <person name="Chen S."/>
            <person name="Sun C."/>
        </authorList>
    </citation>
    <scope>NUCLEOTIDE SEQUENCE [LARGE SCALE GENOMIC DNA]</scope>
</reference>
<evidence type="ECO:0000313" key="1">
    <source>
        <dbReference type="EMBL" id="KAI5665218.1"/>
    </source>
</evidence>
<organism evidence="1 2">
    <name type="scientific">Catharanthus roseus</name>
    <name type="common">Madagascar periwinkle</name>
    <name type="synonym">Vinca rosea</name>
    <dbReference type="NCBI Taxonomy" id="4058"/>
    <lineage>
        <taxon>Eukaryota</taxon>
        <taxon>Viridiplantae</taxon>
        <taxon>Streptophyta</taxon>
        <taxon>Embryophyta</taxon>
        <taxon>Tracheophyta</taxon>
        <taxon>Spermatophyta</taxon>
        <taxon>Magnoliopsida</taxon>
        <taxon>eudicotyledons</taxon>
        <taxon>Gunneridae</taxon>
        <taxon>Pentapetalae</taxon>
        <taxon>asterids</taxon>
        <taxon>lamiids</taxon>
        <taxon>Gentianales</taxon>
        <taxon>Apocynaceae</taxon>
        <taxon>Rauvolfioideae</taxon>
        <taxon>Vinceae</taxon>
        <taxon>Catharanthinae</taxon>
        <taxon>Catharanthus</taxon>
    </lineage>
</organism>
<keyword evidence="2" id="KW-1185">Reference proteome</keyword>
<dbReference type="Proteomes" id="UP001060085">
    <property type="component" value="Linkage Group LG05"/>
</dbReference>
<name>A0ACC0AW41_CATRO</name>
<evidence type="ECO:0000313" key="2">
    <source>
        <dbReference type="Proteomes" id="UP001060085"/>
    </source>
</evidence>
<comment type="caution">
    <text evidence="1">The sequence shown here is derived from an EMBL/GenBank/DDBJ whole genome shotgun (WGS) entry which is preliminary data.</text>
</comment>